<proteinExistence type="predicted"/>
<dbReference type="Proteomes" id="UP000242414">
    <property type="component" value="Unassembled WGS sequence"/>
</dbReference>
<organism evidence="1">
    <name type="scientific">Rhizopus microsporus var. microsporus</name>
    <dbReference type="NCBI Taxonomy" id="86635"/>
    <lineage>
        <taxon>Eukaryota</taxon>
        <taxon>Fungi</taxon>
        <taxon>Fungi incertae sedis</taxon>
        <taxon>Mucoromycota</taxon>
        <taxon>Mucoromycotina</taxon>
        <taxon>Mucoromycetes</taxon>
        <taxon>Mucorales</taxon>
        <taxon>Mucorineae</taxon>
        <taxon>Rhizopodaceae</taxon>
        <taxon>Rhizopus</taxon>
    </lineage>
</organism>
<reference evidence="1" key="1">
    <citation type="journal article" date="2016" name="Proc. Natl. Acad. Sci. U.S.A.">
        <title>Lipid metabolic changes in an early divergent fungus govern the establishment of a mutualistic symbiosis with endobacteria.</title>
        <authorList>
            <person name="Lastovetsky O.A."/>
            <person name="Gaspar M.L."/>
            <person name="Mondo S.J."/>
            <person name="LaButti K.M."/>
            <person name="Sandor L."/>
            <person name="Grigoriev I.V."/>
            <person name="Henry S.A."/>
            <person name="Pawlowska T.E."/>
        </authorList>
    </citation>
    <scope>NUCLEOTIDE SEQUENCE [LARGE SCALE GENOMIC DNA]</scope>
    <source>
        <strain evidence="1">ATCC 52814</strain>
    </source>
</reference>
<dbReference type="OrthoDB" id="2276048at2759"/>
<name>A0A1X0R0V4_RHIZD</name>
<dbReference type="EMBL" id="KV921941">
    <property type="protein sequence ID" value="ORE05630.1"/>
    <property type="molecule type" value="Genomic_DNA"/>
</dbReference>
<dbReference type="AlphaFoldDB" id="A0A1X0R0V4"/>
<protein>
    <submittedName>
        <fullName evidence="1">Uncharacterized protein</fullName>
    </submittedName>
</protein>
<feature type="non-terminal residue" evidence="1">
    <location>
        <position position="78"/>
    </location>
</feature>
<sequence length="78" mass="9475">YSNNQELGSKEIKASGTDVRLQEKDRARLEERLRKQLHYRIKQAKSEREFFVFGMFITDDTMGLYRSSFFQRKWVCLY</sequence>
<accession>A0A1X0R0V4</accession>
<gene>
    <name evidence="1" type="ORF">BCV72DRAFT_187699</name>
</gene>
<evidence type="ECO:0000313" key="1">
    <source>
        <dbReference type="EMBL" id="ORE05630.1"/>
    </source>
</evidence>
<feature type="non-terminal residue" evidence="1">
    <location>
        <position position="1"/>
    </location>
</feature>
<dbReference type="VEuPathDB" id="FungiDB:BCV72DRAFT_187699"/>